<dbReference type="InterPro" id="IPR005707">
    <property type="entry name" value="Ribosomal_uS2_euk/arc"/>
</dbReference>
<dbReference type="AlphaFoldDB" id="A0A8C5RPS7"/>
<dbReference type="CDD" id="cd01425">
    <property type="entry name" value="RPS2"/>
    <property type="match status" value="1"/>
</dbReference>
<comment type="similarity">
    <text evidence="1">Belongs to the universal ribosomal protein uS2 family.</text>
</comment>
<evidence type="ECO:0000256" key="4">
    <source>
        <dbReference type="ARBA" id="ARBA00035401"/>
    </source>
</evidence>
<reference evidence="5" key="1">
    <citation type="submission" date="2025-08" db="UniProtKB">
        <authorList>
            <consortium name="Ensembl"/>
        </authorList>
    </citation>
    <scope>IDENTIFICATION</scope>
</reference>
<reference evidence="5" key="2">
    <citation type="submission" date="2025-09" db="UniProtKB">
        <authorList>
            <consortium name="Ensembl"/>
        </authorList>
    </citation>
    <scope>IDENTIFICATION</scope>
</reference>
<protein>
    <recommendedName>
        <fullName evidence="4">40S ribosomal protein SA</fullName>
    </recommendedName>
</protein>
<dbReference type="GO" id="GO:0015935">
    <property type="term" value="C:small ribosomal subunit"/>
    <property type="evidence" value="ECO:0007669"/>
    <property type="project" value="InterPro"/>
</dbReference>
<dbReference type="Ensembl" id="ENSLLTT00000006766.1">
    <property type="protein sequence ID" value="ENSLLTP00000006515.1"/>
    <property type="gene ID" value="ENSLLTG00000004975.1"/>
</dbReference>
<keyword evidence="3" id="KW-0687">Ribonucleoprotein</keyword>
<dbReference type="SUPFAM" id="SSF52313">
    <property type="entry name" value="Ribosomal protein S2"/>
    <property type="match status" value="1"/>
</dbReference>
<dbReference type="Proteomes" id="UP000694406">
    <property type="component" value="Unplaced"/>
</dbReference>
<dbReference type="Gene3D" id="3.40.50.10490">
    <property type="entry name" value="Glucose-6-phosphate isomerase like protein, domain 1"/>
    <property type="match status" value="1"/>
</dbReference>
<dbReference type="GeneTree" id="ENSGT00950000183099"/>
<keyword evidence="2" id="KW-0689">Ribosomal protein</keyword>
<evidence type="ECO:0000256" key="1">
    <source>
        <dbReference type="ARBA" id="ARBA00006242"/>
    </source>
</evidence>
<sequence length="179" mass="19984">GYPRNIRQRAVLKFAAATDATPIADRFTPGTADHQPLTEAPYVNIPTIALCNTDSPLCFVDIPIPCNNKGAHSVGLMWWMLAWEVLQMHDPEEIKKNRLQLRRQLARKSSSLNGQHPPLNSLHLHNLKCLTGLKGYKCLLSQYSFTPLRTGVHRLPLKTGLQLPLLRLLSGLVLPKNGL</sequence>
<dbReference type="GO" id="GO:0003735">
    <property type="term" value="F:structural constituent of ribosome"/>
    <property type="evidence" value="ECO:0007669"/>
    <property type="project" value="InterPro"/>
</dbReference>
<evidence type="ECO:0000313" key="6">
    <source>
        <dbReference type="Proteomes" id="UP000694406"/>
    </source>
</evidence>
<dbReference type="PANTHER" id="PTHR11489">
    <property type="entry name" value="40S RIBOSOMAL PROTEIN SA"/>
    <property type="match status" value="1"/>
</dbReference>
<organism evidence="5 6">
    <name type="scientific">Laticauda laticaudata</name>
    <name type="common">Blue-ringed sea krait</name>
    <name type="synonym">Blue-lipped sea krait</name>
    <dbReference type="NCBI Taxonomy" id="8630"/>
    <lineage>
        <taxon>Eukaryota</taxon>
        <taxon>Metazoa</taxon>
        <taxon>Chordata</taxon>
        <taxon>Craniata</taxon>
        <taxon>Vertebrata</taxon>
        <taxon>Euteleostomi</taxon>
        <taxon>Lepidosauria</taxon>
        <taxon>Squamata</taxon>
        <taxon>Bifurcata</taxon>
        <taxon>Unidentata</taxon>
        <taxon>Episquamata</taxon>
        <taxon>Toxicofera</taxon>
        <taxon>Serpentes</taxon>
        <taxon>Colubroidea</taxon>
        <taxon>Elapidae</taxon>
        <taxon>Laticaudinae</taxon>
        <taxon>Laticauda</taxon>
    </lineage>
</organism>
<dbReference type="GO" id="GO:0006412">
    <property type="term" value="P:translation"/>
    <property type="evidence" value="ECO:0007669"/>
    <property type="project" value="InterPro"/>
</dbReference>
<evidence type="ECO:0000313" key="5">
    <source>
        <dbReference type="Ensembl" id="ENSLLTP00000006515.1"/>
    </source>
</evidence>
<proteinExistence type="inferred from homology"/>
<dbReference type="Pfam" id="PF00318">
    <property type="entry name" value="Ribosomal_S2"/>
    <property type="match status" value="1"/>
</dbReference>
<accession>A0A8C5RPS7</accession>
<dbReference type="InterPro" id="IPR023591">
    <property type="entry name" value="Ribosomal_uS2_flav_dom_sf"/>
</dbReference>
<evidence type="ECO:0000256" key="3">
    <source>
        <dbReference type="ARBA" id="ARBA00023274"/>
    </source>
</evidence>
<name>A0A8C5RPS7_LATLA</name>
<dbReference type="InterPro" id="IPR001865">
    <property type="entry name" value="Ribosomal_uS2"/>
</dbReference>
<keyword evidence="6" id="KW-1185">Reference proteome</keyword>
<evidence type="ECO:0000256" key="2">
    <source>
        <dbReference type="ARBA" id="ARBA00022980"/>
    </source>
</evidence>